<sequence>MRQGDIGKMNNKVFDFVEHEIKIDKLIKNLFTVSYLSDAKWRKCFSLLNQAYPDLQVIWKFAGSKRRCALFSSNRGFSGANLS</sequence>
<protein>
    <submittedName>
        <fullName evidence="1">Uncharacterized protein</fullName>
    </submittedName>
</protein>
<gene>
    <name evidence="1" type="ORF">BFC18_17200</name>
</gene>
<organism evidence="1 2">
    <name type="scientific">Alteromonas confluentis</name>
    <dbReference type="NCBI Taxonomy" id="1656094"/>
    <lineage>
        <taxon>Bacteria</taxon>
        <taxon>Pseudomonadati</taxon>
        <taxon>Pseudomonadota</taxon>
        <taxon>Gammaproteobacteria</taxon>
        <taxon>Alteromonadales</taxon>
        <taxon>Alteromonadaceae</taxon>
        <taxon>Alteromonas/Salinimonas group</taxon>
        <taxon>Alteromonas</taxon>
    </lineage>
</organism>
<comment type="caution">
    <text evidence="1">The sequence shown here is derived from an EMBL/GenBank/DDBJ whole genome shotgun (WGS) entry which is preliminary data.</text>
</comment>
<evidence type="ECO:0000313" key="2">
    <source>
        <dbReference type="Proteomes" id="UP000175691"/>
    </source>
</evidence>
<name>A0A1E7Z7U6_9ALTE</name>
<reference evidence="1 2" key="1">
    <citation type="submission" date="2016-08" db="EMBL/GenBank/DDBJ databases">
        <authorList>
            <person name="Seilhamer J.J."/>
        </authorList>
    </citation>
    <scope>NUCLEOTIDE SEQUENCE [LARGE SCALE GENOMIC DNA]</scope>
    <source>
        <strain evidence="1 2">KCTC 42603</strain>
    </source>
</reference>
<evidence type="ECO:0000313" key="1">
    <source>
        <dbReference type="EMBL" id="OFC69596.1"/>
    </source>
</evidence>
<keyword evidence="2" id="KW-1185">Reference proteome</keyword>
<accession>A0A1E7Z7U6</accession>
<dbReference type="EMBL" id="MDHN01000038">
    <property type="protein sequence ID" value="OFC69596.1"/>
    <property type="molecule type" value="Genomic_DNA"/>
</dbReference>
<proteinExistence type="predicted"/>
<dbReference type="Proteomes" id="UP000175691">
    <property type="component" value="Unassembled WGS sequence"/>
</dbReference>
<dbReference type="AlphaFoldDB" id="A0A1E7Z7U6"/>